<dbReference type="Pfam" id="PF14111">
    <property type="entry name" value="DUF4283"/>
    <property type="match status" value="1"/>
</dbReference>
<dbReference type="AlphaFoldDB" id="A0AAW2VEM5"/>
<dbReference type="EMBL" id="JACGWN010000010">
    <property type="protein sequence ID" value="KAL0428199.1"/>
    <property type="molecule type" value="Genomic_DNA"/>
</dbReference>
<reference evidence="2" key="1">
    <citation type="submission" date="2020-06" db="EMBL/GenBank/DDBJ databases">
        <authorList>
            <person name="Li T."/>
            <person name="Hu X."/>
            <person name="Zhang T."/>
            <person name="Song X."/>
            <person name="Zhang H."/>
            <person name="Dai N."/>
            <person name="Sheng W."/>
            <person name="Hou X."/>
            <person name="Wei L."/>
        </authorList>
    </citation>
    <scope>NUCLEOTIDE SEQUENCE</scope>
    <source>
        <strain evidence="2">KEN1</strain>
        <tissue evidence="2">Leaf</tissue>
    </source>
</reference>
<proteinExistence type="predicted"/>
<feature type="domain" description="DUF4283" evidence="1">
    <location>
        <begin position="38"/>
        <end position="112"/>
    </location>
</feature>
<evidence type="ECO:0000313" key="2">
    <source>
        <dbReference type="EMBL" id="KAL0428199.1"/>
    </source>
</evidence>
<dbReference type="PANTHER" id="PTHR31286">
    <property type="entry name" value="GLYCINE-RICH CELL WALL STRUCTURAL PROTEIN 1.8-LIKE"/>
    <property type="match status" value="1"/>
</dbReference>
<name>A0AAW2VEM5_9LAMI</name>
<comment type="caution">
    <text evidence="2">The sequence shown here is derived from an EMBL/GenBank/DDBJ whole genome shotgun (WGS) entry which is preliminary data.</text>
</comment>
<gene>
    <name evidence="2" type="ORF">Slati_2994700</name>
</gene>
<reference evidence="2" key="2">
    <citation type="journal article" date="2024" name="Plant">
        <title>Genomic evolution and insights into agronomic trait innovations of Sesamum species.</title>
        <authorList>
            <person name="Miao H."/>
            <person name="Wang L."/>
            <person name="Qu L."/>
            <person name="Liu H."/>
            <person name="Sun Y."/>
            <person name="Le M."/>
            <person name="Wang Q."/>
            <person name="Wei S."/>
            <person name="Zheng Y."/>
            <person name="Lin W."/>
            <person name="Duan Y."/>
            <person name="Cao H."/>
            <person name="Xiong S."/>
            <person name="Wang X."/>
            <person name="Wei L."/>
            <person name="Li C."/>
            <person name="Ma Q."/>
            <person name="Ju M."/>
            <person name="Zhao R."/>
            <person name="Li G."/>
            <person name="Mu C."/>
            <person name="Tian Q."/>
            <person name="Mei H."/>
            <person name="Zhang T."/>
            <person name="Gao T."/>
            <person name="Zhang H."/>
        </authorList>
    </citation>
    <scope>NUCLEOTIDE SEQUENCE</scope>
    <source>
        <strain evidence="2">KEN1</strain>
    </source>
</reference>
<evidence type="ECO:0000259" key="1">
    <source>
        <dbReference type="Pfam" id="PF14111"/>
    </source>
</evidence>
<sequence>MESDLGRLGVSLSLTEEEEAGWVVPTGLWHSEPLTRSYYIVGRLVFSKSFHPGALHTTLKTAFNPVRGIEFKLLDDERFLIKFFYILDHNRVLERRPWAYDNNLLVLAPVEAEDDPQSVDLSHCDFHVHIHGLPLGKMTKEVASFISNKLGQFKEVDLDSKGDVWGASIRIRVSLDITKPLKRALKIRTVLGDDWLLLLMKDCRTSVTYVMLRTFIASMRNSAKGRFM</sequence>
<accession>A0AAW2VEM5</accession>
<organism evidence="2">
    <name type="scientific">Sesamum latifolium</name>
    <dbReference type="NCBI Taxonomy" id="2727402"/>
    <lineage>
        <taxon>Eukaryota</taxon>
        <taxon>Viridiplantae</taxon>
        <taxon>Streptophyta</taxon>
        <taxon>Embryophyta</taxon>
        <taxon>Tracheophyta</taxon>
        <taxon>Spermatophyta</taxon>
        <taxon>Magnoliopsida</taxon>
        <taxon>eudicotyledons</taxon>
        <taxon>Gunneridae</taxon>
        <taxon>Pentapetalae</taxon>
        <taxon>asterids</taxon>
        <taxon>lamiids</taxon>
        <taxon>Lamiales</taxon>
        <taxon>Pedaliaceae</taxon>
        <taxon>Sesamum</taxon>
    </lineage>
</organism>
<dbReference type="PANTHER" id="PTHR31286:SF178">
    <property type="entry name" value="DUF4283 DOMAIN-CONTAINING PROTEIN"/>
    <property type="match status" value="1"/>
</dbReference>
<protein>
    <recommendedName>
        <fullName evidence="1">DUF4283 domain-containing protein</fullName>
    </recommendedName>
</protein>
<dbReference type="InterPro" id="IPR025558">
    <property type="entry name" value="DUF4283"/>
</dbReference>
<dbReference type="InterPro" id="IPR040256">
    <property type="entry name" value="At4g02000-like"/>
</dbReference>